<evidence type="ECO:0000259" key="1">
    <source>
        <dbReference type="PROSITE" id="PS50234"/>
    </source>
</evidence>
<dbReference type="Proteomes" id="UP000654257">
    <property type="component" value="Unassembled WGS sequence"/>
</dbReference>
<dbReference type="AlphaFoldDB" id="A0A917LGV8"/>
<dbReference type="PROSITE" id="PS50234">
    <property type="entry name" value="VWFA"/>
    <property type="match status" value="1"/>
</dbReference>
<dbReference type="Gene3D" id="3.40.50.410">
    <property type="entry name" value="von Willebrand factor, type A domain"/>
    <property type="match status" value="1"/>
</dbReference>
<name>A0A917LGV8_9NOCA</name>
<dbReference type="SMART" id="SM00327">
    <property type="entry name" value="VWA"/>
    <property type="match status" value="1"/>
</dbReference>
<protein>
    <recommendedName>
        <fullName evidence="1">VWFA domain-containing protein</fullName>
    </recommendedName>
</protein>
<dbReference type="RefSeq" id="WP_188546656.1">
    <property type="nucleotide sequence ID" value="NZ_BMCU01000005.1"/>
</dbReference>
<reference evidence="2" key="1">
    <citation type="journal article" date="2014" name="Int. J. Syst. Evol. Microbiol.">
        <title>Complete genome sequence of Corynebacterium casei LMG S-19264T (=DSM 44701T), isolated from a smear-ripened cheese.</title>
        <authorList>
            <consortium name="US DOE Joint Genome Institute (JGI-PGF)"/>
            <person name="Walter F."/>
            <person name="Albersmeier A."/>
            <person name="Kalinowski J."/>
            <person name="Ruckert C."/>
        </authorList>
    </citation>
    <scope>NUCLEOTIDE SEQUENCE</scope>
    <source>
        <strain evidence="2">CCM 7905</strain>
    </source>
</reference>
<evidence type="ECO:0000313" key="3">
    <source>
        <dbReference type="Proteomes" id="UP000654257"/>
    </source>
</evidence>
<proteinExistence type="predicted"/>
<sequence length="540" mass="54315">MPGRHSAPGASSTVNRVSLRYLAVLGAALLVIVGGVFAAQRVLAFAGCESTGDVTVSADPALVPVLNSVVSATSPEDLGCARLMIVADDADVTSAAVARGDGPSLWIPDSSESIGKVAASTGQLVDIASRSIAASPVVIAARTGELPFFDSWLTALQLPTLRLGNPLSNSVSRAPVQAALAEASGKPGGVDAVSTALVPIAQAMAGQAPGDSAARLADVADDGGVAVASEQQVVSWAGAPMAATAPNTGAGVLDFPIAVTAPVGPTRDAAKAAGVALADVMRSNAARTILSDNGFRFPDLAPLDEGRGVGDVIALVPTDRGVVESALRRFSVLALPTRGIVLEDVSGSMGDAVGGDTRIGLTVKASATGVGLFPDNASLGLWAFSIGLGGGSQDWRELVPLRTLNEVADGSTGRQALTNAIGTLPALVGGGTGLYDTTLAAWRRIKEGYDPTAYNSVIVLTDGGDDDQNGIDLDTLLQTLKSEQDPAKPVSIVTIGITDDADAGTLQQISAATGGTSFVARNPAEIPNVFVTASKSRNGG</sequence>
<accession>A0A917LGV8</accession>
<dbReference type="InterPro" id="IPR002035">
    <property type="entry name" value="VWF_A"/>
</dbReference>
<evidence type="ECO:0000313" key="2">
    <source>
        <dbReference type="EMBL" id="GGG21942.1"/>
    </source>
</evidence>
<gene>
    <name evidence="2" type="ORF">GCM10007304_39710</name>
</gene>
<dbReference type="SUPFAM" id="SSF53300">
    <property type="entry name" value="vWA-like"/>
    <property type="match status" value="1"/>
</dbReference>
<comment type="caution">
    <text evidence="2">The sequence shown here is derived from an EMBL/GenBank/DDBJ whole genome shotgun (WGS) entry which is preliminary data.</text>
</comment>
<dbReference type="InterPro" id="IPR036465">
    <property type="entry name" value="vWFA_dom_sf"/>
</dbReference>
<keyword evidence="3" id="KW-1185">Reference proteome</keyword>
<feature type="domain" description="VWFA" evidence="1">
    <location>
        <begin position="338"/>
        <end position="533"/>
    </location>
</feature>
<dbReference type="Pfam" id="PF00092">
    <property type="entry name" value="VWA"/>
    <property type="match status" value="1"/>
</dbReference>
<reference evidence="2" key="2">
    <citation type="submission" date="2020-09" db="EMBL/GenBank/DDBJ databases">
        <authorList>
            <person name="Sun Q."/>
            <person name="Sedlacek I."/>
        </authorList>
    </citation>
    <scope>NUCLEOTIDE SEQUENCE</scope>
    <source>
        <strain evidence="2">CCM 7905</strain>
    </source>
</reference>
<dbReference type="EMBL" id="BMCU01000005">
    <property type="protein sequence ID" value="GGG21942.1"/>
    <property type="molecule type" value="Genomic_DNA"/>
</dbReference>
<organism evidence="2 3">
    <name type="scientific">Rhodococcoides trifolii</name>
    <dbReference type="NCBI Taxonomy" id="908250"/>
    <lineage>
        <taxon>Bacteria</taxon>
        <taxon>Bacillati</taxon>
        <taxon>Actinomycetota</taxon>
        <taxon>Actinomycetes</taxon>
        <taxon>Mycobacteriales</taxon>
        <taxon>Nocardiaceae</taxon>
        <taxon>Rhodococcoides</taxon>
    </lineage>
</organism>
<dbReference type="Pfam" id="PF13531">
    <property type="entry name" value="SBP_bac_11"/>
    <property type="match status" value="1"/>
</dbReference>